<dbReference type="EMBL" id="UINC01208188">
    <property type="protein sequence ID" value="SVE30606.1"/>
    <property type="molecule type" value="Genomic_DNA"/>
</dbReference>
<reference evidence="1" key="1">
    <citation type="submission" date="2018-05" db="EMBL/GenBank/DDBJ databases">
        <authorList>
            <person name="Lanie J.A."/>
            <person name="Ng W.-L."/>
            <person name="Kazmierczak K.M."/>
            <person name="Andrzejewski T.M."/>
            <person name="Davidsen T.M."/>
            <person name="Wayne K.J."/>
            <person name="Tettelin H."/>
            <person name="Glass J.I."/>
            <person name="Rusch D."/>
            <person name="Podicherti R."/>
            <person name="Tsui H.-C.T."/>
            <person name="Winkler M.E."/>
        </authorList>
    </citation>
    <scope>NUCLEOTIDE SEQUENCE</scope>
</reference>
<sequence>MPDVGLENIYIVPVRANNPTGILKSKPYGASTMEKIEKHHIESIDIVFARNDIAPVFKKSFTWRPNKRLSMTKLYRRSDDFTKNVAAKISQIVPGNPGITYPIMPNPKQM</sequence>
<name>A0A383CDY6_9ZZZZ</name>
<proteinExistence type="predicted"/>
<accession>A0A383CDY6</accession>
<feature type="non-terminal residue" evidence="1">
    <location>
        <position position="110"/>
    </location>
</feature>
<organism evidence="1">
    <name type="scientific">marine metagenome</name>
    <dbReference type="NCBI Taxonomy" id="408172"/>
    <lineage>
        <taxon>unclassified sequences</taxon>
        <taxon>metagenomes</taxon>
        <taxon>ecological metagenomes</taxon>
    </lineage>
</organism>
<dbReference type="AlphaFoldDB" id="A0A383CDY6"/>
<protein>
    <submittedName>
        <fullName evidence="1">Uncharacterized protein</fullName>
    </submittedName>
</protein>
<gene>
    <name evidence="1" type="ORF">METZ01_LOCUS483460</name>
</gene>
<evidence type="ECO:0000313" key="1">
    <source>
        <dbReference type="EMBL" id="SVE30606.1"/>
    </source>
</evidence>